<proteinExistence type="predicted"/>
<name>A0ABW9YV87_9HYPH</name>
<dbReference type="Pfam" id="PF04230">
    <property type="entry name" value="PS_pyruv_trans"/>
    <property type="match status" value="1"/>
</dbReference>
<keyword evidence="3" id="KW-1185">Reference proteome</keyword>
<dbReference type="Proteomes" id="UP000818323">
    <property type="component" value="Unassembled WGS sequence"/>
</dbReference>
<evidence type="ECO:0000313" key="3">
    <source>
        <dbReference type="Proteomes" id="UP000818323"/>
    </source>
</evidence>
<evidence type="ECO:0000259" key="1">
    <source>
        <dbReference type="Pfam" id="PF04230"/>
    </source>
</evidence>
<dbReference type="InterPro" id="IPR007345">
    <property type="entry name" value="Polysacch_pyruvyl_Trfase"/>
</dbReference>
<comment type="caution">
    <text evidence="2">The sequence shown here is derived from an EMBL/GenBank/DDBJ whole genome shotgun (WGS) entry which is preliminary data.</text>
</comment>
<organism evidence="2 3">
    <name type="scientific">Microvirga arsenatis</name>
    <dbReference type="NCBI Taxonomy" id="2692265"/>
    <lineage>
        <taxon>Bacteria</taxon>
        <taxon>Pseudomonadati</taxon>
        <taxon>Pseudomonadota</taxon>
        <taxon>Alphaproteobacteria</taxon>
        <taxon>Hyphomicrobiales</taxon>
        <taxon>Methylobacteriaceae</taxon>
        <taxon>Microvirga</taxon>
    </lineage>
</organism>
<sequence>MTEIFLRSTRHSYPSDPVQKRFEAAVYNTGNYFFEEAVASHMPYLEVHNTLEGLPQNITRLVLSMSNFISPAADLTGWCEELESRKIDQMVMIGAGAQSYRYDDSIELKKETRRFLDLLADKSISIGVRGFYTAEILNDFGIKNIEVIGCPTAFWNDFPDVRPFNGSASGEPRLAIHCTPDGNFRDAVGALFKHGFEHKADYIIQSEGWMMPYILPDMPSLREQYETDTHSRYYTHGYLSHDQFESWMSGHAQIYFGMTSWIEAMKGYDFVYGSRFHGNMAAIMAGTPALNMPFDTRTREMVEYLNLPHIPLEDFEASFSLEDLAEFADFSLFNSSYPLLRERYISFLSRNGLEFGKKIGDRAQRVKRNNLDHLEQIASQVDVPPSLLERESKLRRRDESVSIL</sequence>
<accession>A0ABW9YV87</accession>
<gene>
    <name evidence="2" type="ORF">GR303_00345</name>
</gene>
<protein>
    <recommendedName>
        <fullName evidence="1">Polysaccharide pyruvyl transferase domain-containing protein</fullName>
    </recommendedName>
</protein>
<dbReference type="RefSeq" id="WP_161723254.1">
    <property type="nucleotide sequence ID" value="NZ_JAAAXI010000007.1"/>
</dbReference>
<reference evidence="2 3" key="1">
    <citation type="submission" date="2020-01" db="EMBL/GenBank/DDBJ databases">
        <title>Microvirga sp. nov., an arsenate reduction bacterium isolated from Tibet hotspring sediments.</title>
        <authorList>
            <person name="Yuan C.-G."/>
        </authorList>
    </citation>
    <scope>NUCLEOTIDE SEQUENCE [LARGE SCALE GENOMIC DNA]</scope>
    <source>
        <strain evidence="2 3">SYSU G3D203</strain>
    </source>
</reference>
<evidence type="ECO:0000313" key="2">
    <source>
        <dbReference type="EMBL" id="NBJ22806.1"/>
    </source>
</evidence>
<dbReference type="EMBL" id="JAAAXJ010000001">
    <property type="protein sequence ID" value="NBJ22806.1"/>
    <property type="molecule type" value="Genomic_DNA"/>
</dbReference>
<feature type="domain" description="Polysaccharide pyruvyl transferase" evidence="1">
    <location>
        <begin position="91"/>
        <end position="290"/>
    </location>
</feature>